<dbReference type="PANTHER" id="PTHR19918:SF52">
    <property type="entry name" value="PROTEIN CORTEX"/>
    <property type="match status" value="1"/>
</dbReference>
<dbReference type="InterPro" id="IPR033010">
    <property type="entry name" value="Cdc20/Fizzy"/>
</dbReference>
<dbReference type="PROSITE" id="PS50082">
    <property type="entry name" value="WD_REPEATS_2"/>
    <property type="match status" value="1"/>
</dbReference>
<dbReference type="GO" id="GO:1905786">
    <property type="term" value="P:positive regulation of anaphase-promoting complex-dependent catabolic process"/>
    <property type="evidence" value="ECO:0007669"/>
    <property type="project" value="TreeGrafter"/>
</dbReference>
<dbReference type="PANTHER" id="PTHR19918">
    <property type="entry name" value="CELL DIVISION CYCLE 20 CDC20 FIZZY -RELATED"/>
    <property type="match status" value="1"/>
</dbReference>
<dbReference type="STRING" id="7102.A0A2A4J7B4"/>
<dbReference type="Pfam" id="PF00400">
    <property type="entry name" value="WD40"/>
    <property type="match status" value="2"/>
</dbReference>
<evidence type="ECO:0000256" key="2">
    <source>
        <dbReference type="ARBA" id="ARBA00022737"/>
    </source>
</evidence>
<gene>
    <name evidence="4" type="ORF">B5V51_5896</name>
</gene>
<dbReference type="InterPro" id="IPR001680">
    <property type="entry name" value="WD40_rpt"/>
</dbReference>
<accession>A0A2A4J7B4</accession>
<dbReference type="GO" id="GO:0005680">
    <property type="term" value="C:anaphase-promoting complex"/>
    <property type="evidence" value="ECO:0007669"/>
    <property type="project" value="TreeGrafter"/>
</dbReference>
<dbReference type="Gene3D" id="2.130.10.10">
    <property type="entry name" value="YVTN repeat-like/Quinoprotein amine dehydrogenase"/>
    <property type="match status" value="1"/>
</dbReference>
<evidence type="ECO:0000256" key="1">
    <source>
        <dbReference type="ARBA" id="ARBA00022574"/>
    </source>
</evidence>
<evidence type="ECO:0000313" key="4">
    <source>
        <dbReference type="EMBL" id="PCG67851.1"/>
    </source>
</evidence>
<feature type="repeat" description="WD" evidence="3">
    <location>
        <begin position="354"/>
        <end position="379"/>
    </location>
</feature>
<dbReference type="SMART" id="SM00320">
    <property type="entry name" value="WD40"/>
    <property type="match status" value="5"/>
</dbReference>
<reference evidence="4" key="1">
    <citation type="submission" date="2017-09" db="EMBL/GenBank/DDBJ databases">
        <title>Contemporary evolution of a Lepidopteran species, Heliothis virescens, in response to modern agricultural practices.</title>
        <authorList>
            <person name="Fritz M.L."/>
            <person name="Deyonke A.M."/>
            <person name="Papanicolaou A."/>
            <person name="Micinski S."/>
            <person name="Westbrook J."/>
            <person name="Gould F."/>
        </authorList>
    </citation>
    <scope>NUCLEOTIDE SEQUENCE [LARGE SCALE GENOMIC DNA]</scope>
    <source>
        <strain evidence="4">HvINT-</strain>
        <tissue evidence="4">Whole body</tissue>
    </source>
</reference>
<dbReference type="InterPro" id="IPR036322">
    <property type="entry name" value="WD40_repeat_dom_sf"/>
</dbReference>
<sequence>MRWGAKEKVADDVWYTKYLQQKKYASYLDEAFGLEPMRPEQTLDEEDSVQLWPCVPRKRSYLSSADSILDLPTYSYAAFPELLDWSNDNILVAALGRNYHKWSWRTQSLISQGYTEYEIHCCKFDPQGKLLIVGTDYRTVEVHDNAQSKCIVKNYCQSLDEVPPPCSITAMDWSPTGNSFVIGCSRGVLSTFTRSAKPITHRHVNRNSILIVRVSPDARYVTATAVNDDDVLVFTWPDLQVFLSLKSDWTIKALTWHPWRSALLGIGAVTSTLSARVALWDAPTGKVRKRTLERNHYCLDAMLFSRRTGELVLSLWNTDRESSTPKTCSQLVVMSDSDTVVDQWGEGRTGLDRVRTMVFSPDGTKLATATADEDLIIWNFLPEDKRKRKKSCKRFCALPVFLDKVTNGVSLR</sequence>
<dbReference type="AlphaFoldDB" id="A0A2A4J7B4"/>
<dbReference type="GO" id="GO:0031145">
    <property type="term" value="P:anaphase-promoting complex-dependent catabolic process"/>
    <property type="evidence" value="ECO:0007669"/>
    <property type="project" value="TreeGrafter"/>
</dbReference>
<dbReference type="EMBL" id="NWSH01002612">
    <property type="protein sequence ID" value="PCG67851.1"/>
    <property type="molecule type" value="Genomic_DNA"/>
</dbReference>
<keyword evidence="1 3" id="KW-0853">WD repeat</keyword>
<organism evidence="4">
    <name type="scientific">Heliothis virescens</name>
    <name type="common">Tobacco budworm moth</name>
    <dbReference type="NCBI Taxonomy" id="7102"/>
    <lineage>
        <taxon>Eukaryota</taxon>
        <taxon>Metazoa</taxon>
        <taxon>Ecdysozoa</taxon>
        <taxon>Arthropoda</taxon>
        <taxon>Hexapoda</taxon>
        <taxon>Insecta</taxon>
        <taxon>Pterygota</taxon>
        <taxon>Neoptera</taxon>
        <taxon>Endopterygota</taxon>
        <taxon>Lepidoptera</taxon>
        <taxon>Glossata</taxon>
        <taxon>Ditrysia</taxon>
        <taxon>Noctuoidea</taxon>
        <taxon>Noctuidae</taxon>
        <taxon>Heliothinae</taxon>
        <taxon>Heliothis</taxon>
    </lineage>
</organism>
<comment type="caution">
    <text evidence="4">The sequence shown here is derived from an EMBL/GenBank/DDBJ whole genome shotgun (WGS) entry which is preliminary data.</text>
</comment>
<name>A0A2A4J7B4_HELVI</name>
<dbReference type="InterPro" id="IPR015943">
    <property type="entry name" value="WD40/YVTN_repeat-like_dom_sf"/>
</dbReference>
<keyword evidence="2" id="KW-0677">Repeat</keyword>
<dbReference type="GO" id="GO:0010997">
    <property type="term" value="F:anaphase-promoting complex binding"/>
    <property type="evidence" value="ECO:0007669"/>
    <property type="project" value="InterPro"/>
</dbReference>
<proteinExistence type="predicted"/>
<evidence type="ECO:0000256" key="3">
    <source>
        <dbReference type="PROSITE-ProRule" id="PRU00221"/>
    </source>
</evidence>
<dbReference type="SUPFAM" id="SSF50978">
    <property type="entry name" value="WD40 repeat-like"/>
    <property type="match status" value="1"/>
</dbReference>
<protein>
    <submittedName>
        <fullName evidence="4">Uncharacterized protein</fullName>
    </submittedName>
</protein>
<dbReference type="GO" id="GO:1990757">
    <property type="term" value="F:ubiquitin ligase activator activity"/>
    <property type="evidence" value="ECO:0007669"/>
    <property type="project" value="TreeGrafter"/>
</dbReference>